<keyword evidence="4 12" id="KW-0808">Transferase</keyword>
<dbReference type="OrthoDB" id="9796672at2"/>
<dbReference type="InterPro" id="IPR000462">
    <property type="entry name" value="CDP-OH_P_trans"/>
</dbReference>
<keyword evidence="3" id="KW-0444">Lipid biosynthesis</keyword>
<dbReference type="RefSeq" id="WP_152350996.1">
    <property type="nucleotide sequence ID" value="NZ_WBSN01000019.1"/>
</dbReference>
<gene>
    <name evidence="14" type="primary">pgsA</name>
    <name evidence="14" type="ORF">GFD22_09845</name>
</gene>
<dbReference type="InterPro" id="IPR043130">
    <property type="entry name" value="CDP-OH_PTrfase_TM_dom"/>
</dbReference>
<dbReference type="PIRSF" id="PIRSF000847">
    <property type="entry name" value="Phos_ph_gly_syn"/>
    <property type="match status" value="1"/>
</dbReference>
<keyword evidence="5 13" id="KW-0812">Transmembrane</keyword>
<reference evidence="14 15" key="1">
    <citation type="submission" date="2019-10" db="EMBL/GenBank/DDBJ databases">
        <title>Bifidobacterium from non-human primates.</title>
        <authorList>
            <person name="Modesto M."/>
        </authorList>
    </citation>
    <scope>NUCLEOTIDE SEQUENCE [LARGE SCALE GENOMIC DNA]</scope>
    <source>
        <strain evidence="14 15">TREC</strain>
    </source>
</reference>
<evidence type="ECO:0000313" key="14">
    <source>
        <dbReference type="EMBL" id="NEG79262.1"/>
    </source>
</evidence>
<organism evidence="14 15">
    <name type="scientific">Bifidobacterium avesanii</name>
    <dbReference type="NCBI Taxonomy" id="1798157"/>
    <lineage>
        <taxon>Bacteria</taxon>
        <taxon>Bacillati</taxon>
        <taxon>Actinomycetota</taxon>
        <taxon>Actinomycetes</taxon>
        <taxon>Bifidobacteriales</taxon>
        <taxon>Bifidobacteriaceae</taxon>
        <taxon>Bifidobacterium</taxon>
    </lineage>
</organism>
<evidence type="ECO:0000256" key="5">
    <source>
        <dbReference type="ARBA" id="ARBA00022692"/>
    </source>
</evidence>
<feature type="transmembrane region" description="Helical" evidence="13">
    <location>
        <begin position="115"/>
        <end position="140"/>
    </location>
</feature>
<keyword evidence="6 13" id="KW-1133">Transmembrane helix</keyword>
<dbReference type="Gene3D" id="1.20.120.1760">
    <property type="match status" value="1"/>
</dbReference>
<accession>A0A7K3TJQ1</accession>
<evidence type="ECO:0000256" key="12">
    <source>
        <dbReference type="RuleBase" id="RU003750"/>
    </source>
</evidence>
<feature type="transmembrane region" description="Helical" evidence="13">
    <location>
        <begin position="171"/>
        <end position="191"/>
    </location>
</feature>
<evidence type="ECO:0000256" key="8">
    <source>
        <dbReference type="ARBA" id="ARBA00023136"/>
    </source>
</evidence>
<dbReference type="GO" id="GO:0046474">
    <property type="term" value="P:glycerophospholipid biosynthetic process"/>
    <property type="evidence" value="ECO:0007669"/>
    <property type="project" value="TreeGrafter"/>
</dbReference>
<dbReference type="GO" id="GO:0016020">
    <property type="term" value="C:membrane"/>
    <property type="evidence" value="ECO:0007669"/>
    <property type="project" value="UniProtKB-SubCell"/>
</dbReference>
<keyword evidence="10" id="KW-1208">Phospholipid metabolism</keyword>
<name>A0A7K3TJQ1_9BIFI</name>
<evidence type="ECO:0000256" key="6">
    <source>
        <dbReference type="ARBA" id="ARBA00022989"/>
    </source>
</evidence>
<evidence type="ECO:0000256" key="10">
    <source>
        <dbReference type="ARBA" id="ARBA00023264"/>
    </source>
</evidence>
<comment type="caution">
    <text evidence="14">The sequence shown here is derived from an EMBL/GenBank/DDBJ whole genome shotgun (WGS) entry which is preliminary data.</text>
</comment>
<feature type="transmembrane region" description="Helical" evidence="13">
    <location>
        <begin position="197"/>
        <end position="217"/>
    </location>
</feature>
<dbReference type="InterPro" id="IPR004570">
    <property type="entry name" value="Phosphatidylglycerol_P_synth"/>
</dbReference>
<dbReference type="GO" id="GO:0008444">
    <property type="term" value="F:CDP-diacylglycerol-glycerol-3-phosphate 3-phosphatidyltransferase activity"/>
    <property type="evidence" value="ECO:0007669"/>
    <property type="project" value="UniProtKB-UniRule"/>
</dbReference>
<comment type="subcellular location">
    <subcellularLocation>
        <location evidence="1">Membrane</location>
        <topology evidence="1">Multi-pass membrane protein</topology>
    </subcellularLocation>
</comment>
<dbReference type="EMBL" id="WHZY01000020">
    <property type="protein sequence ID" value="NEG79262.1"/>
    <property type="molecule type" value="Genomic_DNA"/>
</dbReference>
<keyword evidence="9" id="KW-0594">Phospholipid biosynthesis</keyword>
<dbReference type="EC" id="2.7.8.5" evidence="11"/>
<evidence type="ECO:0000256" key="1">
    <source>
        <dbReference type="ARBA" id="ARBA00004141"/>
    </source>
</evidence>
<feature type="transmembrane region" description="Helical" evidence="13">
    <location>
        <begin position="26"/>
        <end position="45"/>
    </location>
</feature>
<evidence type="ECO:0000256" key="3">
    <source>
        <dbReference type="ARBA" id="ARBA00022516"/>
    </source>
</evidence>
<dbReference type="AlphaFoldDB" id="A0A7K3TJQ1"/>
<proteinExistence type="inferred from homology"/>
<dbReference type="PROSITE" id="PS00379">
    <property type="entry name" value="CDP_ALCOHOL_P_TRANSF"/>
    <property type="match status" value="1"/>
</dbReference>
<protein>
    <recommendedName>
        <fullName evidence="11">CDP-diacylglycerol--glycerol-3-phosphate 3-phosphatidyltransferase</fullName>
        <ecNumber evidence="11">2.7.8.5</ecNumber>
    </recommendedName>
</protein>
<sequence length="240" mass="25726">MRKGDAVGERNGKQSLLEGWNSAPNLVTYARIALVVVFVVLLVAAGSQPTADLADPGRLSDALPASASGDVGLRWAACIIFLVAASTDKLDGWLARRTNAVTELGKLMDPIADKLLILVTLVVLSVFGEVAWWITVLFLVREIGITVMRFFVIDTGGRVIAAAWPGKLKTLFQCIALTMLLAPLYATGLAARWTRGFYALGMAFLVVALVLCWYSGLEYVIKTVRAAKAAPASNGQTSKE</sequence>
<keyword evidence="7" id="KW-0443">Lipid metabolism</keyword>
<evidence type="ECO:0000313" key="15">
    <source>
        <dbReference type="Proteomes" id="UP000469763"/>
    </source>
</evidence>
<dbReference type="Proteomes" id="UP000469763">
    <property type="component" value="Unassembled WGS sequence"/>
</dbReference>
<keyword evidence="15" id="KW-1185">Reference proteome</keyword>
<dbReference type="InterPro" id="IPR048254">
    <property type="entry name" value="CDP_ALCOHOL_P_TRANSF_CS"/>
</dbReference>
<evidence type="ECO:0000256" key="4">
    <source>
        <dbReference type="ARBA" id="ARBA00022679"/>
    </source>
</evidence>
<keyword evidence="8 13" id="KW-0472">Membrane</keyword>
<dbReference type="Pfam" id="PF01066">
    <property type="entry name" value="CDP-OH_P_transf"/>
    <property type="match status" value="1"/>
</dbReference>
<dbReference type="NCBIfam" id="TIGR00560">
    <property type="entry name" value="pgsA"/>
    <property type="match status" value="1"/>
</dbReference>
<dbReference type="InterPro" id="IPR050324">
    <property type="entry name" value="CDP-alcohol_PTase-I"/>
</dbReference>
<evidence type="ECO:0000256" key="13">
    <source>
        <dbReference type="SAM" id="Phobius"/>
    </source>
</evidence>
<dbReference type="UniPathway" id="UPA00085"/>
<evidence type="ECO:0000256" key="7">
    <source>
        <dbReference type="ARBA" id="ARBA00023098"/>
    </source>
</evidence>
<comment type="similarity">
    <text evidence="2 12">Belongs to the CDP-alcohol phosphatidyltransferase class-I family.</text>
</comment>
<evidence type="ECO:0000256" key="11">
    <source>
        <dbReference type="NCBIfam" id="TIGR00560"/>
    </source>
</evidence>
<dbReference type="PANTHER" id="PTHR14269:SF62">
    <property type="entry name" value="CDP-DIACYLGLYCEROL--GLYCEROL-3-PHOSPHATE 3-PHOSPHATIDYLTRANSFERASE 1, CHLOROPLASTIC"/>
    <property type="match status" value="1"/>
</dbReference>
<dbReference type="PANTHER" id="PTHR14269">
    <property type="entry name" value="CDP-DIACYLGLYCEROL--GLYCEROL-3-PHOSPHATE 3-PHOSPHATIDYLTRANSFERASE-RELATED"/>
    <property type="match status" value="1"/>
</dbReference>
<evidence type="ECO:0000256" key="9">
    <source>
        <dbReference type="ARBA" id="ARBA00023209"/>
    </source>
</evidence>
<evidence type="ECO:0000256" key="2">
    <source>
        <dbReference type="ARBA" id="ARBA00010441"/>
    </source>
</evidence>